<proteinExistence type="predicted"/>
<feature type="non-terminal residue" evidence="1">
    <location>
        <position position="1"/>
    </location>
</feature>
<comment type="caution">
    <text evidence="1">The sequence shown here is derived from an EMBL/GenBank/DDBJ whole genome shotgun (WGS) entry which is preliminary data.</text>
</comment>
<dbReference type="EMBL" id="CAUOFW020006765">
    <property type="protein sequence ID" value="CAK9176177.1"/>
    <property type="molecule type" value="Genomic_DNA"/>
</dbReference>
<protein>
    <submittedName>
        <fullName evidence="1">Uncharacterized protein</fullName>
    </submittedName>
</protein>
<sequence length="66" mass="7396">IRIISYFLHIKLVSSSQKMWKSAAPLGKKNFAIVLIIVGTYITSSQPSVRCLLKLINEVKMAMKST</sequence>
<accession>A0ABC8U346</accession>
<dbReference type="AlphaFoldDB" id="A0ABC8U346"/>
<evidence type="ECO:0000313" key="1">
    <source>
        <dbReference type="EMBL" id="CAK9176177.1"/>
    </source>
</evidence>
<name>A0ABC8U346_9AQUA</name>
<reference evidence="1 2" key="1">
    <citation type="submission" date="2024-02" db="EMBL/GenBank/DDBJ databases">
        <authorList>
            <person name="Vignale AGUSTIN F."/>
            <person name="Sosa J E."/>
            <person name="Modenutti C."/>
        </authorList>
    </citation>
    <scope>NUCLEOTIDE SEQUENCE [LARGE SCALE GENOMIC DNA]</scope>
</reference>
<keyword evidence="2" id="KW-1185">Reference proteome</keyword>
<evidence type="ECO:0000313" key="2">
    <source>
        <dbReference type="Proteomes" id="UP001642360"/>
    </source>
</evidence>
<organism evidence="1 2">
    <name type="scientific">Ilex paraguariensis</name>
    <name type="common">yerba mate</name>
    <dbReference type="NCBI Taxonomy" id="185542"/>
    <lineage>
        <taxon>Eukaryota</taxon>
        <taxon>Viridiplantae</taxon>
        <taxon>Streptophyta</taxon>
        <taxon>Embryophyta</taxon>
        <taxon>Tracheophyta</taxon>
        <taxon>Spermatophyta</taxon>
        <taxon>Magnoliopsida</taxon>
        <taxon>eudicotyledons</taxon>
        <taxon>Gunneridae</taxon>
        <taxon>Pentapetalae</taxon>
        <taxon>asterids</taxon>
        <taxon>campanulids</taxon>
        <taxon>Aquifoliales</taxon>
        <taxon>Aquifoliaceae</taxon>
        <taxon>Ilex</taxon>
    </lineage>
</organism>
<dbReference type="Proteomes" id="UP001642360">
    <property type="component" value="Unassembled WGS sequence"/>
</dbReference>
<gene>
    <name evidence="1" type="ORF">ILEXP_LOCUS46014</name>
</gene>